<dbReference type="InterPro" id="IPR001810">
    <property type="entry name" value="F-box_dom"/>
</dbReference>
<dbReference type="InterPro" id="IPR036047">
    <property type="entry name" value="F-box-like_dom_sf"/>
</dbReference>
<feature type="domain" description="F-box" evidence="1">
    <location>
        <begin position="4"/>
        <end position="42"/>
    </location>
</feature>
<name>S4VX56_9VIRU</name>
<dbReference type="RefSeq" id="YP_008438333.1">
    <property type="nucleotide sequence ID" value="NC_022098.1"/>
</dbReference>
<organism evidence="2 3">
    <name type="scientific">Pandoravirus salinus</name>
    <dbReference type="NCBI Taxonomy" id="1349410"/>
    <lineage>
        <taxon>Viruses</taxon>
        <taxon>Pandoravirus</taxon>
    </lineage>
</organism>
<protein>
    <submittedName>
        <fullName evidence="2">F-box incomplete domain containing protein</fullName>
    </submittedName>
</protein>
<evidence type="ECO:0000313" key="2">
    <source>
        <dbReference type="EMBL" id="AGO85259.1"/>
    </source>
</evidence>
<gene>
    <name evidence="2" type="ORF">psal_cds_1056</name>
</gene>
<proteinExistence type="predicted"/>
<evidence type="ECO:0000313" key="3">
    <source>
        <dbReference type="Proteomes" id="UP000204584"/>
    </source>
</evidence>
<keyword evidence="3" id="KW-1185">Reference proteome</keyword>
<evidence type="ECO:0000259" key="1">
    <source>
        <dbReference type="Pfam" id="PF12937"/>
    </source>
</evidence>
<dbReference type="Proteomes" id="UP000204584">
    <property type="component" value="Segment"/>
</dbReference>
<dbReference type="KEGG" id="vg:16607046"/>
<dbReference type="EMBL" id="KC977571">
    <property type="protein sequence ID" value="AGO85259.1"/>
    <property type="molecule type" value="Genomic_DNA"/>
</dbReference>
<dbReference type="Pfam" id="PF12937">
    <property type="entry name" value="F-box-like"/>
    <property type="match status" value="1"/>
</dbReference>
<reference evidence="2 3" key="1">
    <citation type="journal article" date="2013" name="Science">
        <title>Pandoraviruses: amoeba viruses with genomes up to 2.5 Mb reaching that of parasitic eukaryotes.</title>
        <authorList>
            <person name="Philippe N."/>
            <person name="Legendre M."/>
            <person name="Doutre G."/>
            <person name="Coute Y."/>
            <person name="Poirot O."/>
            <person name="Lescot M."/>
            <person name="Arslan D."/>
            <person name="Seltzer V."/>
            <person name="Bertaux L."/>
            <person name="Bruley C."/>
            <person name="Garin J."/>
            <person name="Claverie J.M."/>
            <person name="Abergel C."/>
        </authorList>
    </citation>
    <scope>NUCLEOTIDE SEQUENCE [LARGE SCALE GENOMIC DNA]</scope>
</reference>
<dbReference type="SUPFAM" id="SSF81383">
    <property type="entry name" value="F-box domain"/>
    <property type="match status" value="1"/>
</dbReference>
<sequence>MATFDDLPTEILALILGRHLPPKWRFWARPVCRLWRDVCNRTAVATDLDGKESDGTHSTAHIHGDRIVGAMARGSIVCASALGEWARNTPTADAAAVVAVCHGAFDATPLHVRMVMIASRREDLVEAAISDPLAPTASINSTDMYKQAGMCTVMSSPRIFDDLARCVVLCCSLEQVARFFEINDSAHADVVTIVERDDPEISRLLLVGERGAERGPACCGCPWEEIGRRGALRTLDMLLDEIRRAGDPWSDLAVVFRATGFDCVRAAAAGNHVDVLNHMYRGRHDMSDLVPLEPSDLYQMAVTCACQGRIECAGWMAEEARRLGHALNGQGIASSIAFSVAPAAVAAALDWLHGESDLFDRADVTDQISLAVARAAARRADAHVGLAVMDYYRDKAIPIAAITNLAKCICQWAARPPGEPSDESSGDVAAVLDRMIVVLDHYDLVAGRGTLVACFDLCAAAAVASKPRLTLSFSGQCERTNESTVIACHAQRRCAAGDALDLAVLWRRWWRGSGAL</sequence>
<dbReference type="GeneID" id="16607046"/>
<accession>S4VX56</accession>